<evidence type="ECO:0000313" key="1">
    <source>
        <dbReference type="EMBL" id="UVD42141.1"/>
    </source>
</evidence>
<dbReference type="EMBL" id="OP171942">
    <property type="protein sequence ID" value="UVD42141.1"/>
    <property type="molecule type" value="Genomic_DNA"/>
</dbReference>
<reference evidence="1" key="1">
    <citation type="submission" date="2022-08" db="EMBL/GenBank/DDBJ databases">
        <title>Characterization of terminal redundancy phage AbpL with therapeutic potential against Acinetobacter baumannii skin infections.</title>
        <authorList>
            <person name="Liu D."/>
            <person name="Lu S."/>
            <person name="Qian Y."/>
        </authorList>
    </citation>
    <scope>NUCLEOTIDE SEQUENCE</scope>
</reference>
<evidence type="ECO:0000313" key="2">
    <source>
        <dbReference type="Proteomes" id="UP001059346"/>
    </source>
</evidence>
<keyword evidence="2" id="KW-1185">Reference proteome</keyword>
<accession>A0A976SW13</accession>
<name>A0A976SW13_9CAUD</name>
<organism evidence="1 2">
    <name type="scientific">Acinetobacter phage AbpL</name>
    <dbReference type="NCBI Taxonomy" id="2972532"/>
    <lineage>
        <taxon>Viruses</taxon>
        <taxon>Duplodnaviria</taxon>
        <taxon>Heunggongvirae</taxon>
        <taxon>Uroviricota</taxon>
        <taxon>Caudoviricetes</taxon>
        <taxon>Autographivirales</taxon>
        <taxon>Autoscriptoviridae</taxon>
        <taxon>Beijerinckvirinae</taxon>
        <taxon>Friunavirus</taxon>
        <taxon>Friunavirus AbpL</taxon>
    </lineage>
</organism>
<protein>
    <submittedName>
        <fullName evidence="1">Uncharacterized protein</fullName>
    </submittedName>
</protein>
<proteinExistence type="predicted"/>
<dbReference type="Proteomes" id="UP001059346">
    <property type="component" value="Segment"/>
</dbReference>
<sequence>MQDLITVPDRSVMAEYRGEQVKCHPVYLSTEVIMKLVDIAVEEGFEYIYEDTIRKLLGCR</sequence>